<evidence type="ECO:0000259" key="2">
    <source>
        <dbReference type="PROSITE" id="PS50904"/>
    </source>
</evidence>
<dbReference type="SUPFAM" id="SSF46938">
    <property type="entry name" value="CRAL/TRIO N-terminal domain"/>
    <property type="match status" value="1"/>
</dbReference>
<evidence type="ECO:0000259" key="1">
    <source>
        <dbReference type="PROSITE" id="PS50191"/>
    </source>
</evidence>
<dbReference type="KEGG" id="tng:GSTEN00021836G001"/>
<reference evidence="3" key="1">
    <citation type="journal article" date="2004" name="Nature">
        <title>Genome duplication in the teleost fish Tetraodon nigroviridis reveals the early vertebrate proto-karyotype.</title>
        <authorList>
            <person name="Jaillon O."/>
            <person name="Aury J.-M."/>
            <person name="Brunet F."/>
            <person name="Petit J.-L."/>
            <person name="Stange-Thomann N."/>
            <person name="Mauceli E."/>
            <person name="Bouneau L."/>
            <person name="Fischer C."/>
            <person name="Ozouf-Costaz C."/>
            <person name="Bernot A."/>
            <person name="Nicaud S."/>
            <person name="Jaffe D."/>
            <person name="Fisher S."/>
            <person name="Lutfalla G."/>
            <person name="Dossat C."/>
            <person name="Segurens B."/>
            <person name="Dasilva C."/>
            <person name="Salanoubat M."/>
            <person name="Levy M."/>
            <person name="Boudet N."/>
            <person name="Castellano S."/>
            <person name="Anthouard V."/>
            <person name="Jubin C."/>
            <person name="Castelli V."/>
            <person name="Katinka M."/>
            <person name="Vacherie B."/>
            <person name="Biemont C."/>
            <person name="Skalli Z."/>
            <person name="Cattolico L."/>
            <person name="Poulain J."/>
            <person name="De Berardinis V."/>
            <person name="Cruaud C."/>
            <person name="Duprat S."/>
            <person name="Brottier P."/>
            <person name="Coutanceau J.-P."/>
            <person name="Gouzy J."/>
            <person name="Parra G."/>
            <person name="Lardier G."/>
            <person name="Chapple C."/>
            <person name="McKernan K.J."/>
            <person name="McEwan P."/>
            <person name="Bosak S."/>
            <person name="Kellis M."/>
            <person name="Volff J.-N."/>
            <person name="Guigo R."/>
            <person name="Zody M.C."/>
            <person name="Mesirov J."/>
            <person name="Lindblad-Toh K."/>
            <person name="Birren B."/>
            <person name="Nusbaum C."/>
            <person name="Kahn D."/>
            <person name="Robinson-Rechavi M."/>
            <person name="Laudet V."/>
            <person name="Schachter V."/>
            <person name="Quetier F."/>
            <person name="Saurin W."/>
            <person name="Scarpelli C."/>
            <person name="Wincker P."/>
            <person name="Lander E.S."/>
            <person name="Weissenbach J."/>
            <person name="Roest Crollius H."/>
        </authorList>
    </citation>
    <scope>NUCLEOTIDE SEQUENCE [LARGE SCALE GENOMIC DNA]</scope>
</reference>
<dbReference type="PROSITE" id="PS50191">
    <property type="entry name" value="CRAL_TRIO"/>
    <property type="match status" value="1"/>
</dbReference>
<dbReference type="Pfam" id="PF04707">
    <property type="entry name" value="PRELI"/>
    <property type="match status" value="1"/>
</dbReference>
<comment type="caution">
    <text evidence="3">The sequence shown here is derived from an EMBL/GenBank/DDBJ whole genome shotgun (WGS) entry which is preliminary data.</text>
</comment>
<feature type="domain" description="PRELI/MSF1" evidence="2">
    <location>
        <begin position="2"/>
        <end position="175"/>
    </location>
</feature>
<dbReference type="PANTHER" id="PTHR23324:SF51">
    <property type="entry name" value="SEC14-LIKE PROTEIN 1"/>
    <property type="match status" value="1"/>
</dbReference>
<evidence type="ECO:0000313" key="3">
    <source>
        <dbReference type="EMBL" id="CAG02675.1"/>
    </source>
</evidence>
<dbReference type="EMBL" id="CAAE01014696">
    <property type="protein sequence ID" value="CAG02675.1"/>
    <property type="molecule type" value="Genomic_DNA"/>
</dbReference>
<dbReference type="SMART" id="SM01100">
    <property type="entry name" value="CRAL_TRIO_N"/>
    <property type="match status" value="1"/>
</dbReference>
<dbReference type="SUPFAM" id="SSF101576">
    <property type="entry name" value="Supernatant protein factor (SPF), C-terminal domain"/>
    <property type="match status" value="1"/>
</dbReference>
<feature type="non-terminal residue" evidence="3">
    <location>
        <position position="1"/>
    </location>
</feature>
<gene>
    <name evidence="3" type="ORF">GSTENG00021836001</name>
</gene>
<dbReference type="InterPro" id="IPR006797">
    <property type="entry name" value="PRELI/MSF1_dom"/>
</dbReference>
<dbReference type="GO" id="GO:0039552">
    <property type="term" value="F:RIG-I binding"/>
    <property type="evidence" value="ECO:0007669"/>
    <property type="project" value="TreeGrafter"/>
</dbReference>
<dbReference type="SUPFAM" id="SSF52087">
    <property type="entry name" value="CRAL/TRIO domain"/>
    <property type="match status" value="1"/>
</dbReference>
<dbReference type="InterPro" id="IPR036865">
    <property type="entry name" value="CRAL-TRIO_dom_sf"/>
</dbReference>
<dbReference type="GO" id="GO:0039536">
    <property type="term" value="P:negative regulation of RIG-I signaling pathway"/>
    <property type="evidence" value="ECO:0007669"/>
    <property type="project" value="TreeGrafter"/>
</dbReference>
<dbReference type="GO" id="GO:0005829">
    <property type="term" value="C:cytosol"/>
    <property type="evidence" value="ECO:0007669"/>
    <property type="project" value="TreeGrafter"/>
</dbReference>
<dbReference type="CDD" id="cd00170">
    <property type="entry name" value="SEC14"/>
    <property type="match status" value="1"/>
</dbReference>
<dbReference type="PANTHER" id="PTHR23324">
    <property type="entry name" value="SEC14 RELATED PROTEIN"/>
    <property type="match status" value="1"/>
</dbReference>
<sequence length="719" mass="81626">MVQEYQSPVRVYKRPFELIMAAYMRRFPKCPLIPVFVDSEVFSENHSDDGAVTVTERRCVIDIDAPRLLKRIAGVDYLYFIQKNTLNRRDRTLQIEVHNETFSSRVVVRECCNYTVHPENEDWTCFEQTASLDIKSFFGFESTAEKIAMKQYASSIKKGKEIIEYYLKELEEEGVTYIPRWSPPVVCSTAKAIPVKASKAGRDSKDHAQTTELVVGTPDDKLDADYIRRYLGDLTPLQESCFIRLRQWLQENHKGKIPKEQHVLRFLRARDFNLDKARELLCHSLTWRKQHKVDFLLDAWERPQLLQDYYSGGWHHHDKGQRKLGAPFKCHLRNHAGAENAHGGHPGPLRACGSLPCSPDLLCVCHADGRPLYVLRLGQMDTKGLVRALGEEVLLRQVLSINEEGLRRCEENTRVFGRPISCWTCLVDMEGLNMRHLWRPGVKALLRIIEVVEANYPETLGRLLILRVPRVFPVLWTLVSPLIDENTRKKFLIFAGNDYQGPGGLVDYMDKEIIPDFLGGECMCDVPEGGLVPKSLYRTAEELESEETCLLTDSIYKSASIFKGAPFEMVIEITEASSVITWDFDVSKGDVIFTIYHSRRAPQVPKKDTLGPHTLTSIGTVNSQVIDKNWMLGRDYSMVERALACNEGESVQASGRMVVSSHKCKVMYYTEVLASHDFRSVSLCWGPMTSLESCHSGFSQLSAATTASSQSHASSSISR</sequence>
<protein>
    <submittedName>
        <fullName evidence="3">(spotted green pufferfish) hypothetical protein</fullName>
    </submittedName>
</protein>
<dbReference type="PROSITE" id="PS50904">
    <property type="entry name" value="PRELI_MSF1"/>
    <property type="match status" value="1"/>
</dbReference>
<dbReference type="Gene3D" id="3.40.525.10">
    <property type="entry name" value="CRAL-TRIO lipid binding domain"/>
    <property type="match status" value="1"/>
</dbReference>
<dbReference type="Pfam" id="PF03765">
    <property type="entry name" value="CRAL_TRIO_N"/>
    <property type="match status" value="1"/>
</dbReference>
<dbReference type="InterPro" id="IPR036598">
    <property type="entry name" value="GOLD_dom_sf"/>
</dbReference>
<dbReference type="Pfam" id="PF00650">
    <property type="entry name" value="CRAL_TRIO"/>
    <property type="match status" value="1"/>
</dbReference>
<dbReference type="OrthoDB" id="30289at2759"/>
<dbReference type="InterPro" id="IPR036273">
    <property type="entry name" value="CRAL/TRIO_N_dom_sf"/>
</dbReference>
<accession>Q4S9K7</accession>
<reference evidence="3" key="2">
    <citation type="submission" date="2004-02" db="EMBL/GenBank/DDBJ databases">
        <authorList>
            <consortium name="Genoscope"/>
            <consortium name="Whitehead Institute Centre for Genome Research"/>
        </authorList>
    </citation>
    <scope>NUCLEOTIDE SEQUENCE</scope>
</reference>
<proteinExistence type="predicted"/>
<dbReference type="InterPro" id="IPR001251">
    <property type="entry name" value="CRAL-TRIO_dom"/>
</dbReference>
<organism evidence="3">
    <name type="scientific">Tetraodon nigroviridis</name>
    <name type="common">Spotted green pufferfish</name>
    <name type="synonym">Chelonodon nigroviridis</name>
    <dbReference type="NCBI Taxonomy" id="99883"/>
    <lineage>
        <taxon>Eukaryota</taxon>
        <taxon>Metazoa</taxon>
        <taxon>Chordata</taxon>
        <taxon>Craniata</taxon>
        <taxon>Vertebrata</taxon>
        <taxon>Euteleostomi</taxon>
        <taxon>Actinopterygii</taxon>
        <taxon>Neopterygii</taxon>
        <taxon>Teleostei</taxon>
        <taxon>Neoteleostei</taxon>
        <taxon>Acanthomorphata</taxon>
        <taxon>Eupercaria</taxon>
        <taxon>Tetraodontiformes</taxon>
        <taxon>Tetradontoidea</taxon>
        <taxon>Tetraodontidae</taxon>
        <taxon>Tetraodon</taxon>
    </lineage>
</organism>
<feature type="domain" description="CRAL-TRIO" evidence="1">
    <location>
        <begin position="367"/>
        <end position="526"/>
    </location>
</feature>
<dbReference type="InterPro" id="IPR011074">
    <property type="entry name" value="CRAL/TRIO_N_dom"/>
</dbReference>
<dbReference type="InterPro" id="IPR051064">
    <property type="entry name" value="SEC14/CRAL-TRIO_domain"/>
</dbReference>
<dbReference type="AlphaFoldDB" id="Q4S9K7"/>
<dbReference type="SMART" id="SM00516">
    <property type="entry name" value="SEC14"/>
    <property type="match status" value="1"/>
</dbReference>
<name>Q4S9K7_TETNG</name>